<dbReference type="EMBL" id="JTDK01000002">
    <property type="protein sequence ID" value="KHK99495.1"/>
    <property type="molecule type" value="Genomic_DNA"/>
</dbReference>
<reference evidence="3 4" key="1">
    <citation type="submission" date="2014-11" db="EMBL/GenBank/DDBJ databases">
        <title>Genome sequence of Microbacterium mangrovi MUSC 115(T).</title>
        <authorList>
            <person name="Lee L.-H."/>
        </authorList>
    </citation>
    <scope>NUCLEOTIDE SEQUENCE [LARGE SCALE GENOMIC DNA]</scope>
    <source>
        <strain evidence="3 4">MUSC 115</strain>
    </source>
</reference>
<dbReference type="GO" id="GO:0043190">
    <property type="term" value="C:ATP-binding cassette (ABC) transporter complex"/>
    <property type="evidence" value="ECO:0007669"/>
    <property type="project" value="InterPro"/>
</dbReference>
<keyword evidence="1" id="KW-0732">Signal</keyword>
<feature type="signal peptide" evidence="1">
    <location>
        <begin position="1"/>
        <end position="28"/>
    </location>
</feature>
<organism evidence="3 4">
    <name type="scientific">Microbacterium mangrovi</name>
    <dbReference type="NCBI Taxonomy" id="1348253"/>
    <lineage>
        <taxon>Bacteria</taxon>
        <taxon>Bacillati</taxon>
        <taxon>Actinomycetota</taxon>
        <taxon>Actinomycetes</taxon>
        <taxon>Micrococcales</taxon>
        <taxon>Microbacteriaceae</taxon>
        <taxon>Microbacterium</taxon>
    </lineage>
</organism>
<dbReference type="GO" id="GO:1904680">
    <property type="term" value="F:peptide transmembrane transporter activity"/>
    <property type="evidence" value="ECO:0007669"/>
    <property type="project" value="TreeGrafter"/>
</dbReference>
<dbReference type="GO" id="GO:0015833">
    <property type="term" value="P:peptide transport"/>
    <property type="evidence" value="ECO:0007669"/>
    <property type="project" value="TreeGrafter"/>
</dbReference>
<sequence length="552" mass="58714">MRNRVTGAIAFAAAAALLLTGCTGTSNGGGSASPTSAKGGTLTILTQQTQINLDPAKSQNLAITTLGLLVRRLTTWDIQAGKDPKVVPDLATNTGVPSDGGKTWTYTLKSGLKFQDGTPITTADIKYGIERSFAPELSGGLSYHKSLLVGGDTYQGPYSGKQLASIETPNATTIVFHLKAPYGNWPWIASMPAFAPVPKAKDNPNTYTNNPVASGPYEVKSNQQGTQLTLVRNKYWNQDAVRTGGPDQIIYKESQDVSTSAQSLISNAGSAQDSFMADYLGAAQLNLVNQNADAKSRLVTSKAGPINYLAINTTRGDLKNLKVRQAINYAVDPKAFIIAQGGNQAAIRATTLITPGIPGRVQYDLYPAGEDGNVAKAKALLSEAGVSSLNLTLWTQNDASSQAQAEAIQQGLKRAGITVTIKPMDSNTFYTEVTTTNASYDLALSSWQPDFPSAAGNIQPLFASDQIGNGGFNLSHYNNPNVDKLIDAAQATIDQSAADTQWANIDKKIMEDAPIVPLTYARQSFLRGGNVQNFFVASFPAYPNYLKVTLAQ</sequence>
<dbReference type="Gene3D" id="3.40.190.10">
    <property type="entry name" value="Periplasmic binding protein-like II"/>
    <property type="match status" value="1"/>
</dbReference>
<dbReference type="PROSITE" id="PS51257">
    <property type="entry name" value="PROKAR_LIPOPROTEIN"/>
    <property type="match status" value="1"/>
</dbReference>
<keyword evidence="4" id="KW-1185">Reference proteome</keyword>
<feature type="chain" id="PRO_5038872330" evidence="1">
    <location>
        <begin position="29"/>
        <end position="552"/>
    </location>
</feature>
<dbReference type="PIRSF" id="PIRSF002741">
    <property type="entry name" value="MppA"/>
    <property type="match status" value="1"/>
</dbReference>
<evidence type="ECO:0000256" key="1">
    <source>
        <dbReference type="SAM" id="SignalP"/>
    </source>
</evidence>
<dbReference type="Proteomes" id="UP000031030">
    <property type="component" value="Unassembled WGS sequence"/>
</dbReference>
<proteinExistence type="predicted"/>
<dbReference type="SUPFAM" id="SSF53850">
    <property type="entry name" value="Periplasmic binding protein-like II"/>
    <property type="match status" value="1"/>
</dbReference>
<dbReference type="PANTHER" id="PTHR30290">
    <property type="entry name" value="PERIPLASMIC BINDING COMPONENT OF ABC TRANSPORTER"/>
    <property type="match status" value="1"/>
</dbReference>
<gene>
    <name evidence="3" type="ORF">LK09_02335</name>
</gene>
<evidence type="ECO:0000259" key="2">
    <source>
        <dbReference type="Pfam" id="PF00496"/>
    </source>
</evidence>
<evidence type="ECO:0000313" key="3">
    <source>
        <dbReference type="EMBL" id="KHK99495.1"/>
    </source>
</evidence>
<accession>A0A0B2A8R7</accession>
<dbReference type="OrthoDB" id="5240629at2"/>
<protein>
    <submittedName>
        <fullName evidence="3">ABC transporter substrate-binding protein</fullName>
    </submittedName>
</protein>
<name>A0A0B2A8R7_9MICO</name>
<comment type="caution">
    <text evidence="3">The sequence shown here is derived from an EMBL/GenBank/DDBJ whole genome shotgun (WGS) entry which is preliminary data.</text>
</comment>
<dbReference type="CDD" id="cd08506">
    <property type="entry name" value="PBP2_clavulanate_OppA2"/>
    <property type="match status" value="1"/>
</dbReference>
<dbReference type="Pfam" id="PF00496">
    <property type="entry name" value="SBP_bac_5"/>
    <property type="match status" value="1"/>
</dbReference>
<dbReference type="PANTHER" id="PTHR30290:SF83">
    <property type="entry name" value="ABC TRANSPORTER SUBSTRATE-BINDING PROTEIN"/>
    <property type="match status" value="1"/>
</dbReference>
<dbReference type="GO" id="GO:0042597">
    <property type="term" value="C:periplasmic space"/>
    <property type="evidence" value="ECO:0007669"/>
    <property type="project" value="UniProtKB-ARBA"/>
</dbReference>
<dbReference type="Gene3D" id="3.10.105.10">
    <property type="entry name" value="Dipeptide-binding Protein, Domain 3"/>
    <property type="match status" value="1"/>
</dbReference>
<dbReference type="InterPro" id="IPR000914">
    <property type="entry name" value="SBP_5_dom"/>
</dbReference>
<dbReference type="AlphaFoldDB" id="A0A0B2A8R7"/>
<dbReference type="RefSeq" id="WP_039395325.1">
    <property type="nucleotide sequence ID" value="NZ_JTDK01000002.1"/>
</dbReference>
<dbReference type="STRING" id="1348253.LK09_02335"/>
<evidence type="ECO:0000313" key="4">
    <source>
        <dbReference type="Proteomes" id="UP000031030"/>
    </source>
</evidence>
<dbReference type="InterPro" id="IPR039424">
    <property type="entry name" value="SBP_5"/>
</dbReference>
<dbReference type="InterPro" id="IPR030678">
    <property type="entry name" value="Peptide/Ni-bd"/>
</dbReference>
<feature type="domain" description="Solute-binding protein family 5" evidence="2">
    <location>
        <begin position="85"/>
        <end position="468"/>
    </location>
</feature>